<evidence type="ECO:0000256" key="2">
    <source>
        <dbReference type="ARBA" id="ARBA00007904"/>
    </source>
</evidence>
<keyword evidence="4 10" id="KW-0812">Transmembrane</keyword>
<dbReference type="Pfam" id="PF07774">
    <property type="entry name" value="EMC1_C"/>
    <property type="match status" value="1"/>
</dbReference>
<feature type="domain" description="ER membrane protein complex subunit 1 C-terminal" evidence="12">
    <location>
        <begin position="555"/>
        <end position="771"/>
    </location>
</feature>
<protein>
    <recommendedName>
        <fullName evidence="3">ER membrane protein complex subunit 1</fullName>
    </recommendedName>
</protein>
<dbReference type="Proteomes" id="UP001306508">
    <property type="component" value="Unassembled WGS sequence"/>
</dbReference>
<gene>
    <name evidence="13" type="ORF">RI543_003531</name>
</gene>
<evidence type="ECO:0000256" key="9">
    <source>
        <dbReference type="ARBA" id="ARBA00023180"/>
    </source>
</evidence>
<keyword evidence="14" id="KW-1185">Reference proteome</keyword>
<keyword evidence="6" id="KW-0256">Endoplasmic reticulum</keyword>
<dbReference type="PANTHER" id="PTHR21573:SF0">
    <property type="entry name" value="ER MEMBRANE PROTEIN COMPLEX SUBUNIT 1"/>
    <property type="match status" value="1"/>
</dbReference>
<evidence type="ECO:0000256" key="4">
    <source>
        <dbReference type="ARBA" id="ARBA00022692"/>
    </source>
</evidence>
<keyword evidence="5 11" id="KW-0732">Signal</keyword>
<organism evidence="13 14">
    <name type="scientific">Arxiozyma heterogenica</name>
    <dbReference type="NCBI Taxonomy" id="278026"/>
    <lineage>
        <taxon>Eukaryota</taxon>
        <taxon>Fungi</taxon>
        <taxon>Dikarya</taxon>
        <taxon>Ascomycota</taxon>
        <taxon>Saccharomycotina</taxon>
        <taxon>Saccharomycetes</taxon>
        <taxon>Saccharomycetales</taxon>
        <taxon>Saccharomycetaceae</taxon>
        <taxon>Arxiozyma</taxon>
    </lineage>
</organism>
<feature type="transmembrane region" description="Helical" evidence="10">
    <location>
        <begin position="744"/>
        <end position="762"/>
    </location>
</feature>
<dbReference type="PANTHER" id="PTHR21573">
    <property type="entry name" value="ER MEMBRANE PROTEIN COMPLEX SUBUNIT 1"/>
    <property type="match status" value="1"/>
</dbReference>
<evidence type="ECO:0000256" key="10">
    <source>
        <dbReference type="SAM" id="Phobius"/>
    </source>
</evidence>
<evidence type="ECO:0000256" key="3">
    <source>
        <dbReference type="ARBA" id="ARBA00020824"/>
    </source>
</evidence>
<keyword evidence="7 10" id="KW-1133">Transmembrane helix</keyword>
<dbReference type="GO" id="GO:0034975">
    <property type="term" value="P:protein folding in endoplasmic reticulum"/>
    <property type="evidence" value="ECO:0007669"/>
    <property type="project" value="TreeGrafter"/>
</dbReference>
<dbReference type="EMBL" id="JAWIZZ010000047">
    <property type="protein sequence ID" value="KAK5779639.1"/>
    <property type="molecule type" value="Genomic_DNA"/>
</dbReference>
<dbReference type="InterPro" id="IPR026895">
    <property type="entry name" value="EMC1"/>
</dbReference>
<accession>A0AAN7ZSE1</accession>
<comment type="caution">
    <text evidence="13">The sequence shown here is derived from an EMBL/GenBank/DDBJ whole genome shotgun (WGS) entry which is preliminary data.</text>
</comment>
<evidence type="ECO:0000256" key="6">
    <source>
        <dbReference type="ARBA" id="ARBA00022824"/>
    </source>
</evidence>
<dbReference type="AlphaFoldDB" id="A0AAN7ZSE1"/>
<sequence>MWWANWLCLVFSLLRLTFAVFIDEVGVTDWALQSIGEYRCIVGDYIEEDLFLIVSNIDNISLLSLVNRTNGNLITRRVTASRIVDVKYDELQANLLLYDEDHATSQLSILNKDIYLKEISSMDVNYTIPSLCNKVNYKNIVITLEENMLKVIDPESKLTVISIPLPSNFKGIEYLKTDYLEELEILLSTNDLTYFYHNLTNDISTNSWYRDESVTDIVDFEFVDIIDHSMDSISMELNDENTFNNIWQAYNFRVKTNFNRLKKYAKAHHYSPGRMITDFFNIDLKKNVTSEKSLILRNSNDLIFGFKKLLVVLTQNRQLIALDINRGGEKIWSIQSKLSNVVSSFDWDATLNQLIIFNDQGDYEIWNLLKPVLEPTFKQNGTFKDSLPNANCNILDINRLSHNDKTYHVQLDCKDMDSNRIDMIVSLRNIHNNIHSTRFFVTHDNTTIKGHVVLNNTNKVIPTWQITLDNPNEKIVAFSYRHDVETVNPGLVLGNRTVLYKYLYPNIASYIVFNKITNKIYINIIDTLKGEILVSQMHDREYVDIDYPINILIGEHWVIYSYFSLEPIPEQKINVIELYESLIPNERISDSDNENFNPLKQSIKPKHMSRSYYYPEIINKMSISETKFDITTKSIILELANGQITFLPKYIIDARKKTESEMTDDDKKEFMASSYIPTIPINDLFVITHKRDLVFGKLSKLGSIATNLESTSIVCDVGHDIFCSRITPSGSFDVLDPNFETGKLVVSILVCLLLYLFLRPYVTKRRIKGLWLVHE</sequence>
<evidence type="ECO:0000256" key="8">
    <source>
        <dbReference type="ARBA" id="ARBA00023136"/>
    </source>
</evidence>
<reference evidence="14" key="1">
    <citation type="submission" date="2023-07" db="EMBL/GenBank/DDBJ databases">
        <title>A draft genome of Kazachstania heterogenica Y-27499.</title>
        <authorList>
            <person name="Donic C."/>
            <person name="Kralova J.S."/>
            <person name="Fidel L."/>
            <person name="Ben-Dor S."/>
            <person name="Jung S."/>
        </authorList>
    </citation>
    <scope>NUCLEOTIDE SEQUENCE [LARGE SCALE GENOMIC DNA]</scope>
    <source>
        <strain evidence="14">Y27499</strain>
    </source>
</reference>
<comment type="similarity">
    <text evidence="2">Belongs to the EMC1 family.</text>
</comment>
<evidence type="ECO:0000256" key="11">
    <source>
        <dbReference type="SAM" id="SignalP"/>
    </source>
</evidence>
<evidence type="ECO:0000313" key="14">
    <source>
        <dbReference type="Proteomes" id="UP001306508"/>
    </source>
</evidence>
<name>A0AAN7ZSE1_9SACH</name>
<dbReference type="GO" id="GO:0072546">
    <property type="term" value="C:EMC complex"/>
    <property type="evidence" value="ECO:0007669"/>
    <property type="project" value="InterPro"/>
</dbReference>
<evidence type="ECO:0000256" key="5">
    <source>
        <dbReference type="ARBA" id="ARBA00022729"/>
    </source>
</evidence>
<feature type="signal peptide" evidence="11">
    <location>
        <begin position="1"/>
        <end position="19"/>
    </location>
</feature>
<evidence type="ECO:0000313" key="13">
    <source>
        <dbReference type="EMBL" id="KAK5779639.1"/>
    </source>
</evidence>
<dbReference type="InterPro" id="IPR011678">
    <property type="entry name" value="EMC1_C"/>
</dbReference>
<feature type="chain" id="PRO_5042929284" description="ER membrane protein complex subunit 1" evidence="11">
    <location>
        <begin position="20"/>
        <end position="775"/>
    </location>
</feature>
<comment type="subcellular location">
    <subcellularLocation>
        <location evidence="1">Endoplasmic reticulum membrane</location>
        <topology evidence="1">Single-pass type I membrane protein</topology>
    </subcellularLocation>
</comment>
<evidence type="ECO:0000256" key="7">
    <source>
        <dbReference type="ARBA" id="ARBA00022989"/>
    </source>
</evidence>
<evidence type="ECO:0000259" key="12">
    <source>
        <dbReference type="Pfam" id="PF07774"/>
    </source>
</evidence>
<proteinExistence type="inferred from homology"/>
<keyword evidence="9" id="KW-0325">Glycoprotein</keyword>
<evidence type="ECO:0000256" key="1">
    <source>
        <dbReference type="ARBA" id="ARBA00004115"/>
    </source>
</evidence>
<keyword evidence="8 10" id="KW-0472">Membrane</keyword>